<evidence type="ECO:0000313" key="1">
    <source>
        <dbReference type="EMBL" id="KAJ4950604.1"/>
    </source>
</evidence>
<comment type="caution">
    <text evidence="1">The sequence shown here is derived from an EMBL/GenBank/DDBJ whole genome shotgun (WGS) entry which is preliminary data.</text>
</comment>
<sequence>MLLAIHRAKKGGSDIDMDKFNRAEQLLSLLLNDWGSTLATSDTLDPVWAQVLHDPFLRRLILRFTIFFRAAISSYAPTFRNKDILPDCLPPLPESVSPLTAASETVIWQISQFFM</sequence>
<accession>A0A9Q0GRV6</accession>
<reference evidence="1" key="1">
    <citation type="journal article" date="2023" name="Plant J.">
        <title>The genome of the king protea, Protea cynaroides.</title>
        <authorList>
            <person name="Chang J."/>
            <person name="Duong T.A."/>
            <person name="Schoeman C."/>
            <person name="Ma X."/>
            <person name="Roodt D."/>
            <person name="Barker N."/>
            <person name="Li Z."/>
            <person name="Van de Peer Y."/>
            <person name="Mizrachi E."/>
        </authorList>
    </citation>
    <scope>NUCLEOTIDE SEQUENCE</scope>
    <source>
        <tissue evidence="1">Young leaves</tissue>
    </source>
</reference>
<dbReference type="Proteomes" id="UP001141806">
    <property type="component" value="Unassembled WGS sequence"/>
</dbReference>
<dbReference type="AlphaFoldDB" id="A0A9Q0GRV6"/>
<evidence type="ECO:0000313" key="2">
    <source>
        <dbReference type="Proteomes" id="UP001141806"/>
    </source>
</evidence>
<dbReference type="InterPro" id="IPR022709">
    <property type="entry name" value="SCAI"/>
</dbReference>
<dbReference type="Pfam" id="PF12070">
    <property type="entry name" value="SCAI"/>
    <property type="match status" value="1"/>
</dbReference>
<name>A0A9Q0GRV6_9MAGN</name>
<protein>
    <submittedName>
        <fullName evidence="1">Uncharacterized protein</fullName>
    </submittedName>
</protein>
<keyword evidence="2" id="KW-1185">Reference proteome</keyword>
<dbReference type="PANTHER" id="PTHR21243">
    <property type="entry name" value="PROTEIN SCAI"/>
    <property type="match status" value="1"/>
</dbReference>
<dbReference type="GO" id="GO:0003714">
    <property type="term" value="F:transcription corepressor activity"/>
    <property type="evidence" value="ECO:0007669"/>
    <property type="project" value="InterPro"/>
</dbReference>
<gene>
    <name evidence="1" type="ORF">NE237_027436</name>
</gene>
<dbReference type="EMBL" id="JAMYWD010000012">
    <property type="protein sequence ID" value="KAJ4950604.1"/>
    <property type="molecule type" value="Genomic_DNA"/>
</dbReference>
<proteinExistence type="predicted"/>
<organism evidence="1 2">
    <name type="scientific">Protea cynaroides</name>
    <dbReference type="NCBI Taxonomy" id="273540"/>
    <lineage>
        <taxon>Eukaryota</taxon>
        <taxon>Viridiplantae</taxon>
        <taxon>Streptophyta</taxon>
        <taxon>Embryophyta</taxon>
        <taxon>Tracheophyta</taxon>
        <taxon>Spermatophyta</taxon>
        <taxon>Magnoliopsida</taxon>
        <taxon>Proteales</taxon>
        <taxon>Proteaceae</taxon>
        <taxon>Protea</taxon>
    </lineage>
</organism>
<dbReference type="GO" id="GO:0006351">
    <property type="term" value="P:DNA-templated transcription"/>
    <property type="evidence" value="ECO:0007669"/>
    <property type="project" value="InterPro"/>
</dbReference>
<dbReference type="OrthoDB" id="525027at2759"/>